<protein>
    <submittedName>
        <fullName evidence="2">Uncharacterized protein</fullName>
    </submittedName>
</protein>
<feature type="compositionally biased region" description="Basic and acidic residues" evidence="1">
    <location>
        <begin position="150"/>
        <end position="162"/>
    </location>
</feature>
<organism evidence="2 3">
    <name type="scientific">Aldrovandia affinis</name>
    <dbReference type="NCBI Taxonomy" id="143900"/>
    <lineage>
        <taxon>Eukaryota</taxon>
        <taxon>Metazoa</taxon>
        <taxon>Chordata</taxon>
        <taxon>Craniata</taxon>
        <taxon>Vertebrata</taxon>
        <taxon>Euteleostomi</taxon>
        <taxon>Actinopterygii</taxon>
        <taxon>Neopterygii</taxon>
        <taxon>Teleostei</taxon>
        <taxon>Notacanthiformes</taxon>
        <taxon>Halosauridae</taxon>
        <taxon>Aldrovandia</taxon>
    </lineage>
</organism>
<evidence type="ECO:0000313" key="3">
    <source>
        <dbReference type="Proteomes" id="UP001221898"/>
    </source>
</evidence>
<evidence type="ECO:0000256" key="1">
    <source>
        <dbReference type="SAM" id="MobiDB-lite"/>
    </source>
</evidence>
<dbReference type="AlphaFoldDB" id="A0AAD7RAU1"/>
<accession>A0AAD7RAU1</accession>
<reference evidence="2" key="1">
    <citation type="journal article" date="2023" name="Science">
        <title>Genome structures resolve the early diversification of teleost fishes.</title>
        <authorList>
            <person name="Parey E."/>
            <person name="Louis A."/>
            <person name="Montfort J."/>
            <person name="Bouchez O."/>
            <person name="Roques C."/>
            <person name="Iampietro C."/>
            <person name="Lluch J."/>
            <person name="Castinel A."/>
            <person name="Donnadieu C."/>
            <person name="Desvignes T."/>
            <person name="Floi Bucao C."/>
            <person name="Jouanno E."/>
            <person name="Wen M."/>
            <person name="Mejri S."/>
            <person name="Dirks R."/>
            <person name="Jansen H."/>
            <person name="Henkel C."/>
            <person name="Chen W.J."/>
            <person name="Zahm M."/>
            <person name="Cabau C."/>
            <person name="Klopp C."/>
            <person name="Thompson A.W."/>
            <person name="Robinson-Rechavi M."/>
            <person name="Braasch I."/>
            <person name="Lecointre G."/>
            <person name="Bobe J."/>
            <person name="Postlethwait J.H."/>
            <person name="Berthelot C."/>
            <person name="Roest Crollius H."/>
            <person name="Guiguen Y."/>
        </authorList>
    </citation>
    <scope>NUCLEOTIDE SEQUENCE</scope>
    <source>
        <strain evidence="2">NC1722</strain>
    </source>
</reference>
<dbReference type="EMBL" id="JAINUG010000389">
    <property type="protein sequence ID" value="KAJ8372720.1"/>
    <property type="molecule type" value="Genomic_DNA"/>
</dbReference>
<sequence>MSDSKLNDDMILHLAALRSRGNRGVEDPEEALENPEEPMDDLEEPMEVDDDEGAAETMETESCQTEMEWSQAAKQTDMETEMEWSPAAKQTVMETDRGTARPASAVWSPCTPSCGSAGRGGLPWSVGAETAPQVQKETPAHWPVKRKCKTDRAHGRTRPRLEDVDEEGTS</sequence>
<evidence type="ECO:0000313" key="2">
    <source>
        <dbReference type="EMBL" id="KAJ8372720.1"/>
    </source>
</evidence>
<feature type="region of interest" description="Disordered" evidence="1">
    <location>
        <begin position="18"/>
        <end position="170"/>
    </location>
</feature>
<keyword evidence="3" id="KW-1185">Reference proteome</keyword>
<name>A0AAD7RAU1_9TELE</name>
<feature type="compositionally biased region" description="Acidic residues" evidence="1">
    <location>
        <begin position="27"/>
        <end position="54"/>
    </location>
</feature>
<comment type="caution">
    <text evidence="2">The sequence shown here is derived from an EMBL/GenBank/DDBJ whole genome shotgun (WGS) entry which is preliminary data.</text>
</comment>
<dbReference type="Proteomes" id="UP001221898">
    <property type="component" value="Unassembled WGS sequence"/>
</dbReference>
<feature type="compositionally biased region" description="Polar residues" evidence="1">
    <location>
        <begin position="60"/>
        <end position="74"/>
    </location>
</feature>
<gene>
    <name evidence="2" type="ORF">AAFF_G00277890</name>
</gene>
<proteinExistence type="predicted"/>